<evidence type="ECO:0000313" key="8">
    <source>
        <dbReference type="Proteomes" id="UP000440732"/>
    </source>
</evidence>
<dbReference type="AlphaFoldDB" id="A0A6A3ESM9"/>
<dbReference type="Proteomes" id="UP000429523">
    <property type="component" value="Unassembled WGS sequence"/>
</dbReference>
<dbReference type="Proteomes" id="UP000437068">
    <property type="component" value="Unassembled WGS sequence"/>
</dbReference>
<evidence type="ECO:0000313" key="7">
    <source>
        <dbReference type="Proteomes" id="UP000437068"/>
    </source>
</evidence>
<dbReference type="EMBL" id="QXFX01000733">
    <property type="protein sequence ID" value="KAE9105778.1"/>
    <property type="molecule type" value="Genomic_DNA"/>
</dbReference>
<dbReference type="EMBL" id="QXGF01000808">
    <property type="protein sequence ID" value="KAE8935417.1"/>
    <property type="molecule type" value="Genomic_DNA"/>
</dbReference>
<proteinExistence type="predicted"/>
<dbReference type="EMBL" id="QXGE01000788">
    <property type="protein sequence ID" value="KAE9303732.1"/>
    <property type="molecule type" value="Genomic_DNA"/>
</dbReference>
<evidence type="ECO:0000313" key="1">
    <source>
        <dbReference type="EMBL" id="KAE8935417.1"/>
    </source>
</evidence>
<protein>
    <submittedName>
        <fullName evidence="1">Uncharacterized protein</fullName>
    </submittedName>
</protein>
<dbReference type="Proteomes" id="UP000440732">
    <property type="component" value="Unassembled WGS sequence"/>
</dbReference>
<evidence type="ECO:0000313" key="9">
    <source>
        <dbReference type="Proteomes" id="UP000441208"/>
    </source>
</evidence>
<evidence type="ECO:0000313" key="3">
    <source>
        <dbReference type="EMBL" id="KAE9105778.1"/>
    </source>
</evidence>
<evidence type="ECO:0000313" key="10">
    <source>
        <dbReference type="Proteomes" id="UP000488956"/>
    </source>
</evidence>
<sequence>MTSLHSISSVYFALGGLLFFLGVRCGFDAFEGFELDCDSNSTS</sequence>
<dbReference type="Proteomes" id="UP000441208">
    <property type="component" value="Unassembled WGS sequence"/>
</dbReference>
<reference evidence="6 7" key="1">
    <citation type="submission" date="2018-08" db="EMBL/GenBank/DDBJ databases">
        <title>Genomic investigation of the strawberry pathogen Phytophthora fragariae indicates pathogenicity is determined by transcriptional variation in three key races.</title>
        <authorList>
            <person name="Adams T.M."/>
            <person name="Armitage A.D."/>
            <person name="Sobczyk M.K."/>
            <person name="Bates H.J."/>
            <person name="Dunwell J.M."/>
            <person name="Nellist C.F."/>
            <person name="Harrison R.J."/>
        </authorList>
    </citation>
    <scope>NUCLEOTIDE SEQUENCE [LARGE SCALE GENOMIC DNA]</scope>
    <source>
        <strain evidence="5 7">A4</strain>
        <strain evidence="4 8">NOV-5</strain>
        <strain evidence="2 9">NOV-71</strain>
        <strain evidence="1 6">NOV-9</strain>
        <strain evidence="3 10">ONT-3</strain>
    </source>
</reference>
<accession>A0A6A3ESM9</accession>
<comment type="caution">
    <text evidence="1">The sequence shown here is derived from an EMBL/GenBank/DDBJ whole genome shotgun (WGS) entry which is preliminary data.</text>
</comment>
<dbReference type="EMBL" id="QXGA01000708">
    <property type="protein sequence ID" value="KAE9142357.1"/>
    <property type="molecule type" value="Genomic_DNA"/>
</dbReference>
<gene>
    <name evidence="5" type="ORF">PF001_g13415</name>
    <name evidence="4" type="ORF">PF006_g12525</name>
    <name evidence="2" type="ORF">PF007_g13739</name>
    <name evidence="1" type="ORF">PF009_g14637</name>
    <name evidence="3" type="ORF">PF010_g12868</name>
</gene>
<dbReference type="Proteomes" id="UP000488956">
    <property type="component" value="Unassembled WGS sequence"/>
</dbReference>
<evidence type="ECO:0000313" key="4">
    <source>
        <dbReference type="EMBL" id="KAE9142357.1"/>
    </source>
</evidence>
<organism evidence="1 6">
    <name type="scientific">Phytophthora fragariae</name>
    <dbReference type="NCBI Taxonomy" id="53985"/>
    <lineage>
        <taxon>Eukaryota</taxon>
        <taxon>Sar</taxon>
        <taxon>Stramenopiles</taxon>
        <taxon>Oomycota</taxon>
        <taxon>Peronosporomycetes</taxon>
        <taxon>Peronosporales</taxon>
        <taxon>Peronosporaceae</taxon>
        <taxon>Phytophthora</taxon>
    </lineage>
</organism>
<evidence type="ECO:0000313" key="2">
    <source>
        <dbReference type="EMBL" id="KAE9105328.1"/>
    </source>
</evidence>
<dbReference type="EMBL" id="QXFZ01000769">
    <property type="protein sequence ID" value="KAE9105328.1"/>
    <property type="molecule type" value="Genomic_DNA"/>
</dbReference>
<evidence type="ECO:0000313" key="5">
    <source>
        <dbReference type="EMBL" id="KAE9303732.1"/>
    </source>
</evidence>
<evidence type="ECO:0000313" key="6">
    <source>
        <dbReference type="Proteomes" id="UP000429523"/>
    </source>
</evidence>
<name>A0A6A3ESM9_9STRA</name>